<feature type="region of interest" description="Disordered" evidence="1">
    <location>
        <begin position="86"/>
        <end position="114"/>
    </location>
</feature>
<evidence type="ECO:0000259" key="4">
    <source>
        <dbReference type="Pfam" id="PF10192"/>
    </source>
</evidence>
<dbReference type="Proteomes" id="UP000030690">
    <property type="component" value="Unassembled WGS sequence"/>
</dbReference>
<name>A0A024V5C1_PLAFA</name>
<keyword evidence="2" id="KW-0472">Membrane</keyword>
<dbReference type="PANTHER" id="PTHR23252:SF24">
    <property type="entry name" value="TRANSMEMBRANE PROTEIN 145"/>
    <property type="match status" value="1"/>
</dbReference>
<evidence type="ECO:0000313" key="6">
    <source>
        <dbReference type="Proteomes" id="UP000030690"/>
    </source>
</evidence>
<feature type="signal peptide" evidence="3">
    <location>
        <begin position="1"/>
        <end position="27"/>
    </location>
</feature>
<dbReference type="EMBL" id="KI925116">
    <property type="protein sequence ID" value="ETW17742.1"/>
    <property type="molecule type" value="Genomic_DNA"/>
</dbReference>
<feature type="transmembrane region" description="Helical" evidence="2">
    <location>
        <begin position="618"/>
        <end position="640"/>
    </location>
</feature>
<organism evidence="5 6">
    <name type="scientific">Plasmodium falciparum Vietnam Oak-Knoll</name>
    <name type="common">FVO</name>
    <dbReference type="NCBI Taxonomy" id="1036723"/>
    <lineage>
        <taxon>Eukaryota</taxon>
        <taxon>Sar</taxon>
        <taxon>Alveolata</taxon>
        <taxon>Apicomplexa</taxon>
        <taxon>Aconoidasida</taxon>
        <taxon>Haemosporida</taxon>
        <taxon>Plasmodiidae</taxon>
        <taxon>Plasmodium</taxon>
        <taxon>Plasmodium (Laverania)</taxon>
    </lineage>
</organism>
<feature type="transmembrane region" description="Helical" evidence="2">
    <location>
        <begin position="471"/>
        <end position="494"/>
    </location>
</feature>
<feature type="transmembrane region" description="Helical" evidence="2">
    <location>
        <begin position="514"/>
        <end position="534"/>
    </location>
</feature>
<evidence type="ECO:0000256" key="1">
    <source>
        <dbReference type="SAM" id="MobiDB-lite"/>
    </source>
</evidence>
<protein>
    <recommendedName>
        <fullName evidence="4">GPR180/TMEM145 transmembrane domain-containing protein</fullName>
    </recommendedName>
</protein>
<reference evidence="5 6" key="2">
    <citation type="submission" date="2013-02" db="EMBL/GenBank/DDBJ databases">
        <title>The Genome Sequence of Plasmodium falciparum Vietnam Oak-Knoll (FVO).</title>
        <authorList>
            <consortium name="The Broad Institute Genome Sequencing Platform"/>
            <consortium name="The Broad Institute Genome Sequencing Center for Infectious Disease"/>
            <person name="Neafsey D."/>
            <person name="Cheeseman I."/>
            <person name="Volkman S."/>
            <person name="Adams J."/>
            <person name="Walker B."/>
            <person name="Young S.K."/>
            <person name="Zeng Q."/>
            <person name="Gargeya S."/>
            <person name="Fitzgerald M."/>
            <person name="Haas B."/>
            <person name="Abouelleil A."/>
            <person name="Alvarado L."/>
            <person name="Arachchi H.M."/>
            <person name="Berlin A.M."/>
            <person name="Chapman S.B."/>
            <person name="Dewar J."/>
            <person name="Goldberg J."/>
            <person name="Griggs A."/>
            <person name="Gujja S."/>
            <person name="Hansen M."/>
            <person name="Howarth C."/>
            <person name="Imamovic A."/>
            <person name="Larimer J."/>
            <person name="McCowan C."/>
            <person name="Murphy C."/>
            <person name="Neiman D."/>
            <person name="Pearson M."/>
            <person name="Priest M."/>
            <person name="Roberts A."/>
            <person name="Saif S."/>
            <person name="Shea T."/>
            <person name="Sisk P."/>
            <person name="Sykes S."/>
            <person name="Wortman J."/>
            <person name="Nusbaum C."/>
            <person name="Birren B."/>
        </authorList>
    </citation>
    <scope>NUCLEOTIDE SEQUENCE [LARGE SCALE GENOMIC DNA]</scope>
    <source>
        <strain evidence="6">Vietnam Oak-Knoll (FVO)</strain>
    </source>
</reference>
<feature type="domain" description="GPR180/TMEM145 transmembrane" evidence="4">
    <location>
        <begin position="442"/>
        <end position="663"/>
    </location>
</feature>
<dbReference type="GO" id="GO:0019236">
    <property type="term" value="P:response to pheromone"/>
    <property type="evidence" value="ECO:0007669"/>
    <property type="project" value="InterPro"/>
</dbReference>
<feature type="transmembrane region" description="Helical" evidence="2">
    <location>
        <begin position="432"/>
        <end position="451"/>
    </location>
</feature>
<feature type="transmembrane region" description="Helical" evidence="2">
    <location>
        <begin position="579"/>
        <end position="597"/>
    </location>
</feature>
<dbReference type="InterPro" id="IPR047831">
    <property type="entry name" value="GPR180/TMEM145"/>
</dbReference>
<proteinExistence type="predicted"/>
<dbReference type="InterPro" id="IPR019336">
    <property type="entry name" value="GPR180/TMEM145_TM"/>
</dbReference>
<reference evidence="5 6" key="1">
    <citation type="submission" date="2013-02" db="EMBL/GenBank/DDBJ databases">
        <title>The Genome Annotation of Plasmodium falciparum Vietnam Oak-Knoll (FVO).</title>
        <authorList>
            <consortium name="The Broad Institute Genome Sequencing Platform"/>
            <consortium name="The Broad Institute Genome Sequencing Center for Infectious Disease"/>
            <person name="Neafsey D."/>
            <person name="Hoffman S."/>
            <person name="Volkman S."/>
            <person name="Rosenthal P."/>
            <person name="Walker B."/>
            <person name="Young S.K."/>
            <person name="Zeng Q."/>
            <person name="Gargeya S."/>
            <person name="Fitzgerald M."/>
            <person name="Haas B."/>
            <person name="Abouelleil A."/>
            <person name="Allen A.W."/>
            <person name="Alvarado L."/>
            <person name="Arachchi H.M."/>
            <person name="Berlin A.M."/>
            <person name="Chapman S.B."/>
            <person name="Gainer-Dewar J."/>
            <person name="Goldberg J."/>
            <person name="Griggs A."/>
            <person name="Gujja S."/>
            <person name="Hansen M."/>
            <person name="Howarth C."/>
            <person name="Imamovic A."/>
            <person name="Ireland A."/>
            <person name="Larimer J."/>
            <person name="McCowan C."/>
            <person name="Murphy C."/>
            <person name="Pearson M."/>
            <person name="Poon T.W."/>
            <person name="Priest M."/>
            <person name="Roberts A."/>
            <person name="Saif S."/>
            <person name="Shea T."/>
            <person name="Sisk P."/>
            <person name="Sykes S."/>
            <person name="Wortman J."/>
            <person name="Nusbaum C."/>
            <person name="Birren B."/>
        </authorList>
    </citation>
    <scope>NUCLEOTIDE SEQUENCE [LARGE SCALE GENOMIC DNA]</scope>
    <source>
        <strain evidence="6">Vietnam Oak-Knoll (FVO)</strain>
    </source>
</reference>
<feature type="compositionally biased region" description="Basic and acidic residues" evidence="1">
    <location>
        <begin position="86"/>
        <end position="103"/>
    </location>
</feature>
<evidence type="ECO:0000256" key="2">
    <source>
        <dbReference type="SAM" id="Phobius"/>
    </source>
</evidence>
<feature type="transmembrane region" description="Helical" evidence="2">
    <location>
        <begin position="646"/>
        <end position="664"/>
    </location>
</feature>
<accession>A0A024V5C1</accession>
<gene>
    <name evidence="5" type="ORF">PFFVO_03390</name>
</gene>
<keyword evidence="3" id="KW-0732">Signal</keyword>
<dbReference type="OrthoDB" id="45670at2759"/>
<feature type="chain" id="PRO_5001535857" description="GPR180/TMEM145 transmembrane domain-containing protein" evidence="3">
    <location>
        <begin position="28"/>
        <end position="699"/>
    </location>
</feature>
<feature type="transmembrane region" description="Helical" evidence="2">
    <location>
        <begin position="546"/>
        <end position="567"/>
    </location>
</feature>
<keyword evidence="2" id="KW-0812">Transmembrane</keyword>
<dbReference type="AlphaFoldDB" id="A0A024V5C1"/>
<evidence type="ECO:0000313" key="5">
    <source>
        <dbReference type="EMBL" id="ETW17742.1"/>
    </source>
</evidence>
<dbReference type="GO" id="GO:0007186">
    <property type="term" value="P:G protein-coupled receptor signaling pathway"/>
    <property type="evidence" value="ECO:0007669"/>
    <property type="project" value="InterPro"/>
</dbReference>
<sequence length="699" mass="83707">MCKSHNYMFTFFLWIVLFFINEENIQGKVYQGQFYLKKNEKIHYLTKFSCNIGTCQFSIKMKLRDNITAKLLNNYYKLNNKTLKEMENDKDDGNNHNNNKYDDDNNNNNNNRSNKLLHMDYDNAYYVLSNQDLEYIPQRITLMQDIEQRYVNKNDKCYAFGNLKNSHMFNIPFYFKYSDLVNSKTYNLKNFINNKYSMSFNAIHSELKNNKLLQSEILNYGPILNEKNSNYAYKEIYAKTTHRVHVWFLMFDDCYDNFIRNLKLNIKTKLAYWEYLLHASKKFDISSLNDMDIKQDTSYNDFQNEETEKDIYSKENINNNNNNNMNNNMNEKKNKSIFYKSFNFDKITLLENPKRFLFLEEQFTKSEINDISFFLKYYQFKKMKNFNNMYNNLYKNGYYEQVIDYIYQNEGFHIEYEVNIFQTNKSHFSYELLYSPILTFILTILYILLIFNYGNTIIQSITSKSHKHAMILSVAIVIFIQLLSNSLLLIHLFVYSKNGIGIEFFKISFNILNFLAQIIMCTMLLSLSYGFTIFEASFDIILRIKVIFIIITIFHVILVILDNTYIMETSSKFFDNDNVTGYIIFVLRISLAILYHFNINNLFTMSKITPIRKFLKKLYVYGLFYIFSFPIIFIICYIFDTYWRQRFMLFGTALLQFISTYFITKMSLTNSEYFKVSDMSASDLPGATSSWFNQKIHTY</sequence>
<keyword evidence="2" id="KW-1133">Transmembrane helix</keyword>
<evidence type="ECO:0000256" key="3">
    <source>
        <dbReference type="SAM" id="SignalP"/>
    </source>
</evidence>
<dbReference type="Pfam" id="PF10192">
    <property type="entry name" value="GPR180-TMEM145_TM"/>
    <property type="match status" value="1"/>
</dbReference>
<dbReference type="PANTHER" id="PTHR23252">
    <property type="entry name" value="INTIMAL THICKNESS RECEPTOR-RELATED"/>
    <property type="match status" value="1"/>
</dbReference>